<sequence length="228" mass="24162">MRQTLVPDAIPVLSPGRHRTPRKGACFMEFASYLAGERWSDHPGCTHPALAALARGVNDSVSDEARGELVSLIPEVVGLTGDEPSLDLWIALHAAQAAIRIAPETRQRVLALAIMKAESELAEAEGREPGTMTTDSRKALDDAPGARSWAQGYLREHEPARVRPSNVAAVLENAMIGINQSVSPHKDALLVGLLSSAIAHFQTVLAAEQPAPAALPGDAHDLGAVRTS</sequence>
<accession>A0A2P2BX02</accession>
<reference evidence="2" key="1">
    <citation type="submission" date="2015-08" db="EMBL/GenBank/DDBJ databases">
        <authorList>
            <person name="Babu N.S."/>
            <person name="Beckwith C.J."/>
            <person name="Beseler K.G."/>
            <person name="Brison A."/>
            <person name="Carone J.V."/>
            <person name="Caskin T.P."/>
            <person name="Diamond M."/>
            <person name="Durham M.E."/>
            <person name="Foxe J.M."/>
            <person name="Go M."/>
            <person name="Henderson B.A."/>
            <person name="Jones I.B."/>
            <person name="McGettigan J.A."/>
            <person name="Micheletti S.J."/>
            <person name="Nasrallah M.E."/>
            <person name="Ortiz D."/>
            <person name="Piller C.R."/>
            <person name="Privatt S.R."/>
            <person name="Schneider S.L."/>
            <person name="Sharp S."/>
            <person name="Smith T.C."/>
            <person name="Stanton J.D."/>
            <person name="Ullery H.E."/>
            <person name="Wilson R.J."/>
            <person name="Serrano M.G."/>
            <person name="Buck G."/>
            <person name="Lee V."/>
            <person name="Wang Y."/>
            <person name="Carvalho R."/>
            <person name="Voegtly L."/>
            <person name="Shi R."/>
            <person name="Duckworth R."/>
            <person name="Johnson A."/>
            <person name="Loviza R."/>
            <person name="Walstead R."/>
            <person name="Shah Z."/>
            <person name="Kiflezghi M."/>
            <person name="Wade K."/>
            <person name="Ball S.L."/>
            <person name="Bradley K.W."/>
            <person name="Asai D.J."/>
            <person name="Bowman C.A."/>
            <person name="Russell D.A."/>
            <person name="Pope W.H."/>
            <person name="Jacobs-Sera D."/>
            <person name="Hendrix R.W."/>
            <person name="Hatfull G.F."/>
        </authorList>
    </citation>
    <scope>NUCLEOTIDE SEQUENCE</scope>
</reference>
<organism evidence="2">
    <name type="scientific">metagenome</name>
    <dbReference type="NCBI Taxonomy" id="256318"/>
    <lineage>
        <taxon>unclassified sequences</taxon>
        <taxon>metagenomes</taxon>
    </lineage>
</organism>
<dbReference type="EMBL" id="CZKA01000007">
    <property type="protein sequence ID" value="CUR54274.1"/>
    <property type="molecule type" value="Genomic_DNA"/>
</dbReference>
<feature type="region of interest" description="Disordered" evidence="1">
    <location>
        <begin position="123"/>
        <end position="143"/>
    </location>
</feature>
<gene>
    <name evidence="2" type="ORF">NOCA2150016</name>
</gene>
<evidence type="ECO:0000256" key="1">
    <source>
        <dbReference type="SAM" id="MobiDB-lite"/>
    </source>
</evidence>
<evidence type="ECO:0000313" key="2">
    <source>
        <dbReference type="EMBL" id="CUR54274.1"/>
    </source>
</evidence>
<dbReference type="AlphaFoldDB" id="A0A2P2BX02"/>
<name>A0A2P2BX02_9ZZZZ</name>
<proteinExistence type="predicted"/>
<protein>
    <submittedName>
        <fullName evidence="2">Uncharacterized protein</fullName>
    </submittedName>
</protein>